<keyword evidence="2" id="KW-1185">Reference proteome</keyword>
<dbReference type="Proteomes" id="UP000031071">
    <property type="component" value="Segment"/>
</dbReference>
<sequence>MPQNWSPETLKLRAEAGQAIDKLARSMHNDRREWGYQDSWTDEQREKAKLDNQQPTAWVAMVQYQGFTDPEESVQVHATSGATPATIRGLAEHLTEIY</sequence>
<name>A0A0A7HB11_9CAUD</name>
<accession>A0A0A7HB11</accession>
<protein>
    <submittedName>
        <fullName evidence="1">Uncharacterized protein</fullName>
    </submittedName>
</protein>
<dbReference type="KEGG" id="vg:23680938"/>
<proteinExistence type="predicted"/>
<evidence type="ECO:0000313" key="1">
    <source>
        <dbReference type="EMBL" id="AIZ01783.1"/>
    </source>
</evidence>
<evidence type="ECO:0000313" key="2">
    <source>
        <dbReference type="Proteomes" id="UP000031071"/>
    </source>
</evidence>
<gene>
    <name evidence="1" type="ORF">ArV1_096</name>
</gene>
<organism evidence="1 2">
    <name type="scientific">Arthrobacter phage vB_ArtM-ArV1</name>
    <dbReference type="NCBI Taxonomy" id="1566993"/>
    <lineage>
        <taxon>Viruses</taxon>
        <taxon>Duplodnaviria</taxon>
        <taxon>Heunggongvirae</taxon>
        <taxon>Uroviricota</taxon>
        <taxon>Caudoviricetes</taxon>
        <taxon>Klausavirus</taxon>
        <taxon>Klausavirus ArV1</taxon>
    </lineage>
</organism>
<dbReference type="GeneID" id="23680938"/>
<dbReference type="EMBL" id="KM879463">
    <property type="protein sequence ID" value="AIZ01783.1"/>
    <property type="molecule type" value="Genomic_DNA"/>
</dbReference>
<dbReference type="RefSeq" id="YP_009126129.1">
    <property type="nucleotide sequence ID" value="NC_026606.1"/>
</dbReference>
<reference evidence="1 2" key="1">
    <citation type="submission" date="2014-10" db="EMBL/GenBank/DDBJ databases">
        <title>Genome of vB_ArtM-ArV1 - first myovirus infecting Arthrobacter sp.</title>
        <authorList>
            <person name="Simoliunas E."/>
            <person name="Kaliniene L."/>
            <person name="Stasilo M."/>
            <person name="Meskys R."/>
        </authorList>
    </citation>
    <scope>NUCLEOTIDE SEQUENCE [LARGE SCALE GENOMIC DNA]</scope>
</reference>
<dbReference type="OrthoDB" id="35675at10239"/>